<evidence type="ECO:0000256" key="1">
    <source>
        <dbReference type="ARBA" id="ARBA00000085"/>
    </source>
</evidence>
<dbReference type="AlphaFoldDB" id="A0A6P2WER1"/>
<dbReference type="Gene3D" id="3.40.50.2300">
    <property type="match status" value="1"/>
</dbReference>
<evidence type="ECO:0000313" key="7">
    <source>
        <dbReference type="EMBL" id="VWC96620.1"/>
    </source>
</evidence>
<evidence type="ECO:0000259" key="6">
    <source>
        <dbReference type="PROSITE" id="PS50110"/>
    </source>
</evidence>
<dbReference type="InterPro" id="IPR036097">
    <property type="entry name" value="HisK_dim/P_sf"/>
</dbReference>
<dbReference type="Proteomes" id="UP000494109">
    <property type="component" value="Unassembled WGS sequence"/>
</dbReference>
<dbReference type="SMART" id="SM00448">
    <property type="entry name" value="REC"/>
    <property type="match status" value="1"/>
</dbReference>
<organism evidence="7 8">
    <name type="scientific">Burkholderia contaminans</name>
    <dbReference type="NCBI Taxonomy" id="488447"/>
    <lineage>
        <taxon>Bacteria</taxon>
        <taxon>Pseudomonadati</taxon>
        <taxon>Pseudomonadota</taxon>
        <taxon>Betaproteobacteria</taxon>
        <taxon>Burkholderiales</taxon>
        <taxon>Burkholderiaceae</taxon>
        <taxon>Burkholderia</taxon>
        <taxon>Burkholderia cepacia complex</taxon>
    </lineage>
</organism>
<dbReference type="InterPro" id="IPR011006">
    <property type="entry name" value="CheY-like_superfamily"/>
</dbReference>
<dbReference type="CDD" id="cd00075">
    <property type="entry name" value="HATPase"/>
    <property type="match status" value="1"/>
</dbReference>
<dbReference type="Gene3D" id="1.10.287.130">
    <property type="match status" value="1"/>
</dbReference>
<dbReference type="Pfam" id="PF00072">
    <property type="entry name" value="Response_reg"/>
    <property type="match status" value="1"/>
</dbReference>
<comment type="catalytic activity">
    <reaction evidence="1">
        <text>ATP + protein L-histidine = ADP + protein N-phospho-L-histidine.</text>
        <dbReference type="EC" id="2.7.13.3"/>
    </reaction>
</comment>
<dbReference type="PANTHER" id="PTHR43547:SF2">
    <property type="entry name" value="HYBRID SIGNAL TRANSDUCTION HISTIDINE KINASE C"/>
    <property type="match status" value="1"/>
</dbReference>
<dbReference type="SMART" id="SM00387">
    <property type="entry name" value="HATPase_c"/>
    <property type="match status" value="1"/>
</dbReference>
<dbReference type="PANTHER" id="PTHR43547">
    <property type="entry name" value="TWO-COMPONENT HISTIDINE KINASE"/>
    <property type="match status" value="1"/>
</dbReference>
<dbReference type="InterPro" id="IPR005467">
    <property type="entry name" value="His_kinase_dom"/>
</dbReference>
<protein>
    <recommendedName>
        <fullName evidence="2">histidine kinase</fullName>
        <ecNumber evidence="2">2.7.13.3</ecNumber>
    </recommendedName>
</protein>
<dbReference type="CDD" id="cd19920">
    <property type="entry name" value="REC_PA4781-like"/>
    <property type="match status" value="1"/>
</dbReference>
<dbReference type="PROSITE" id="PS50110">
    <property type="entry name" value="RESPONSE_REGULATORY"/>
    <property type="match status" value="1"/>
</dbReference>
<dbReference type="InterPro" id="IPR003661">
    <property type="entry name" value="HisK_dim/P_dom"/>
</dbReference>
<dbReference type="InterPro" id="IPR001789">
    <property type="entry name" value="Sig_transdc_resp-reg_receiver"/>
</dbReference>
<dbReference type="SMART" id="SM00388">
    <property type="entry name" value="HisKA"/>
    <property type="match status" value="1"/>
</dbReference>
<dbReference type="SUPFAM" id="SSF52172">
    <property type="entry name" value="CheY-like"/>
    <property type="match status" value="1"/>
</dbReference>
<reference evidence="7 8" key="1">
    <citation type="submission" date="2019-09" db="EMBL/GenBank/DDBJ databases">
        <authorList>
            <person name="Depoorter E."/>
        </authorList>
    </citation>
    <scope>NUCLEOTIDE SEQUENCE [LARGE SCALE GENOMIC DNA]</scope>
    <source>
        <strain evidence="7">R-71033</strain>
    </source>
</reference>
<gene>
    <name evidence="7" type="ORF">BCO71033_01491</name>
</gene>
<sequence length="391" mass="42706">MPDDFGKDPPVVLVVDDTAANLGLVVDFLEGSGLQVSIARDGEEALSRAVLVRPDLILLDVMMPGLDGFEVCQRLKAKPETRDIPIIFMTSLSRTEDKTAGFQVGAVDYVTKPLQMEELLARVRTHVKLRRLQMALQDRNARLHEEVERRQEAQEALLEMINSVRNTSNAIAHDLRTPLAELRSRMEVMIFDLKDKLDTDGLERLEGSLNDIDRVIGIFNALLRLAEIDAGVRRSGFVASNVAEIASEAVDFYQPLADLGGIALSHACPAELDAVVDPLLIAQAVGNLIDNGLKYAKSRVIVSVNERDDLIEISVADDGPGVPAAEKEKVTERFYRGDASRGTPGVGLGLSLVQSVATLHRGTLTLADNNPGLAVKLTVSRRLDSHRHRSS</sequence>
<evidence type="ECO:0000256" key="2">
    <source>
        <dbReference type="ARBA" id="ARBA00012438"/>
    </source>
</evidence>
<keyword evidence="7" id="KW-0418">Kinase</keyword>
<dbReference type="PRINTS" id="PR00344">
    <property type="entry name" value="BCTRLSENSOR"/>
</dbReference>
<dbReference type="EC" id="2.7.13.3" evidence="2"/>
<keyword evidence="3 4" id="KW-0597">Phosphoprotein</keyword>
<keyword evidence="7" id="KW-0808">Transferase</keyword>
<name>A0A6P2WER1_9BURK</name>
<dbReference type="Gene3D" id="3.30.565.10">
    <property type="entry name" value="Histidine kinase-like ATPase, C-terminal domain"/>
    <property type="match status" value="1"/>
</dbReference>
<dbReference type="GO" id="GO:0000155">
    <property type="term" value="F:phosphorelay sensor kinase activity"/>
    <property type="evidence" value="ECO:0007669"/>
    <property type="project" value="InterPro"/>
</dbReference>
<dbReference type="SUPFAM" id="SSF47384">
    <property type="entry name" value="Homodimeric domain of signal transducing histidine kinase"/>
    <property type="match status" value="1"/>
</dbReference>
<dbReference type="InterPro" id="IPR004358">
    <property type="entry name" value="Sig_transdc_His_kin-like_C"/>
</dbReference>
<evidence type="ECO:0000313" key="8">
    <source>
        <dbReference type="Proteomes" id="UP000494109"/>
    </source>
</evidence>
<evidence type="ECO:0000259" key="5">
    <source>
        <dbReference type="PROSITE" id="PS50109"/>
    </source>
</evidence>
<dbReference type="InterPro" id="IPR036890">
    <property type="entry name" value="HATPase_C_sf"/>
</dbReference>
<dbReference type="RefSeq" id="WP_089449353.1">
    <property type="nucleotide sequence ID" value="NZ_CABVQS010000005.1"/>
</dbReference>
<feature type="domain" description="Response regulatory" evidence="6">
    <location>
        <begin position="11"/>
        <end position="127"/>
    </location>
</feature>
<dbReference type="EMBL" id="CABVQS010000005">
    <property type="protein sequence ID" value="VWC96620.1"/>
    <property type="molecule type" value="Genomic_DNA"/>
</dbReference>
<dbReference type="PROSITE" id="PS50109">
    <property type="entry name" value="HIS_KIN"/>
    <property type="match status" value="1"/>
</dbReference>
<feature type="domain" description="Histidine kinase" evidence="5">
    <location>
        <begin position="170"/>
        <end position="383"/>
    </location>
</feature>
<feature type="modified residue" description="4-aspartylphosphate" evidence="4">
    <location>
        <position position="60"/>
    </location>
</feature>
<accession>A0A6P2WER1</accession>
<dbReference type="Pfam" id="PF02518">
    <property type="entry name" value="HATPase_c"/>
    <property type="match status" value="1"/>
</dbReference>
<dbReference type="SUPFAM" id="SSF55874">
    <property type="entry name" value="ATPase domain of HSP90 chaperone/DNA topoisomerase II/histidine kinase"/>
    <property type="match status" value="1"/>
</dbReference>
<evidence type="ECO:0000256" key="4">
    <source>
        <dbReference type="PROSITE-ProRule" id="PRU00169"/>
    </source>
</evidence>
<dbReference type="Pfam" id="PF00512">
    <property type="entry name" value="HisKA"/>
    <property type="match status" value="1"/>
</dbReference>
<evidence type="ECO:0000256" key="3">
    <source>
        <dbReference type="ARBA" id="ARBA00022553"/>
    </source>
</evidence>
<proteinExistence type="predicted"/>
<dbReference type="InterPro" id="IPR003594">
    <property type="entry name" value="HATPase_dom"/>
</dbReference>